<gene>
    <name evidence="2" type="ORF">HUJ06_006438</name>
</gene>
<name>A0A822Z2S7_NELNU</name>
<dbReference type="InterPro" id="IPR001623">
    <property type="entry name" value="DnaJ_domain"/>
</dbReference>
<sequence length="74" mass="8318">MLHPDKNKSVGADGAFKLISEAWSSLSDKAKTAAYDQKRNSNRKFHLHHLVQMVFIISPTIQPQMQSLQRVAIG</sequence>
<feature type="domain" description="J" evidence="1">
    <location>
        <begin position="1"/>
        <end position="39"/>
    </location>
</feature>
<dbReference type="PANTHER" id="PTHR44137">
    <property type="entry name" value="BNAC03G44070D PROTEIN"/>
    <property type="match status" value="1"/>
</dbReference>
<dbReference type="Gene3D" id="1.10.287.110">
    <property type="entry name" value="DnaJ domain"/>
    <property type="match status" value="1"/>
</dbReference>
<dbReference type="SUPFAM" id="SSF46565">
    <property type="entry name" value="Chaperone J-domain"/>
    <property type="match status" value="1"/>
</dbReference>
<dbReference type="AlphaFoldDB" id="A0A822Z2S7"/>
<dbReference type="CDD" id="cd06257">
    <property type="entry name" value="DnaJ"/>
    <property type="match status" value="1"/>
</dbReference>
<comment type="caution">
    <text evidence="2">The sequence shown here is derived from an EMBL/GenBank/DDBJ whole genome shotgun (WGS) entry which is preliminary data.</text>
</comment>
<organism evidence="2 3">
    <name type="scientific">Nelumbo nucifera</name>
    <name type="common">Sacred lotus</name>
    <dbReference type="NCBI Taxonomy" id="4432"/>
    <lineage>
        <taxon>Eukaryota</taxon>
        <taxon>Viridiplantae</taxon>
        <taxon>Streptophyta</taxon>
        <taxon>Embryophyta</taxon>
        <taxon>Tracheophyta</taxon>
        <taxon>Spermatophyta</taxon>
        <taxon>Magnoliopsida</taxon>
        <taxon>Proteales</taxon>
        <taxon>Nelumbonaceae</taxon>
        <taxon>Nelumbo</taxon>
    </lineage>
</organism>
<dbReference type="InterPro" id="IPR036869">
    <property type="entry name" value="J_dom_sf"/>
</dbReference>
<dbReference type="Pfam" id="PF00226">
    <property type="entry name" value="DnaJ"/>
    <property type="match status" value="1"/>
</dbReference>
<dbReference type="Proteomes" id="UP000607653">
    <property type="component" value="Unassembled WGS sequence"/>
</dbReference>
<dbReference type="PANTHER" id="PTHR44137:SF58">
    <property type="entry name" value="J DOMAIN-CONTAINING PROTEIN"/>
    <property type="match status" value="1"/>
</dbReference>
<evidence type="ECO:0000313" key="2">
    <source>
        <dbReference type="EMBL" id="DAD35798.1"/>
    </source>
</evidence>
<keyword evidence="3" id="KW-1185">Reference proteome</keyword>
<accession>A0A822Z2S7</accession>
<protein>
    <recommendedName>
        <fullName evidence="1">J domain-containing protein</fullName>
    </recommendedName>
</protein>
<proteinExistence type="predicted"/>
<evidence type="ECO:0000313" key="3">
    <source>
        <dbReference type="Proteomes" id="UP000607653"/>
    </source>
</evidence>
<reference evidence="2 3" key="1">
    <citation type="journal article" date="2020" name="Mol. Biol. Evol.">
        <title>Distinct Expression and Methylation Patterns for Genes with Different Fates following a Single Whole-Genome Duplication in Flowering Plants.</title>
        <authorList>
            <person name="Shi T."/>
            <person name="Rahmani R.S."/>
            <person name="Gugger P.F."/>
            <person name="Wang M."/>
            <person name="Li H."/>
            <person name="Zhang Y."/>
            <person name="Li Z."/>
            <person name="Wang Q."/>
            <person name="Van de Peer Y."/>
            <person name="Marchal K."/>
            <person name="Chen J."/>
        </authorList>
    </citation>
    <scope>NUCLEOTIDE SEQUENCE [LARGE SCALE GENOMIC DNA]</scope>
    <source>
        <tissue evidence="2">Leaf</tissue>
    </source>
</reference>
<dbReference type="PROSITE" id="PS50076">
    <property type="entry name" value="DNAJ_2"/>
    <property type="match status" value="1"/>
</dbReference>
<evidence type="ECO:0000259" key="1">
    <source>
        <dbReference type="PROSITE" id="PS50076"/>
    </source>
</evidence>
<dbReference type="EMBL" id="DUZY01000004">
    <property type="protein sequence ID" value="DAD35798.1"/>
    <property type="molecule type" value="Genomic_DNA"/>
</dbReference>